<protein>
    <submittedName>
        <fullName evidence="2">Class I SAM-dependent methyltransferase</fullName>
        <ecNumber evidence="2">2.1.1.-</ecNumber>
    </submittedName>
</protein>
<sequence length="284" mass="31779">MRDEIYRYNKERWEALAEADALFTRPMLDLDAEKAQAYLGLDRLGIPADLAGRKVLCLAGGGGQQSAAFALLGADVTVLDISSGQLERDRLAAEHYSVGIRTIQGDMRDLSALDDSTFDLVWHPYSLTFVPDSRIVFRQVARVVGKGGHYYLMCANPFFAGLTHDSWNGAGYPLKQPYIDEAETSYPDQDWVYGGKPADDRIREPREYTQTLSRIVNSLIQHGFMLTHLSEVRGDYPDAEPGSWSHFIGVAPPWLEFVWQYRPGVTSSEGRASRGTGDREPLEQ</sequence>
<dbReference type="EMBL" id="JBHMBW010000047">
    <property type="protein sequence ID" value="MFB9628531.1"/>
    <property type="molecule type" value="Genomic_DNA"/>
</dbReference>
<dbReference type="CDD" id="cd02440">
    <property type="entry name" value="AdoMet_MTases"/>
    <property type="match status" value="1"/>
</dbReference>
<comment type="caution">
    <text evidence="2">The sequence shown here is derived from an EMBL/GenBank/DDBJ whole genome shotgun (WGS) entry which is preliminary data.</text>
</comment>
<dbReference type="InterPro" id="IPR029063">
    <property type="entry name" value="SAM-dependent_MTases_sf"/>
</dbReference>
<evidence type="ECO:0000259" key="1">
    <source>
        <dbReference type="Pfam" id="PF08241"/>
    </source>
</evidence>
<dbReference type="SUPFAM" id="SSF53335">
    <property type="entry name" value="S-adenosyl-L-methionine-dependent methyltransferases"/>
    <property type="match status" value="1"/>
</dbReference>
<dbReference type="GO" id="GO:0008168">
    <property type="term" value="F:methyltransferase activity"/>
    <property type="evidence" value="ECO:0007669"/>
    <property type="project" value="UniProtKB-KW"/>
</dbReference>
<keyword evidence="2" id="KW-0489">Methyltransferase</keyword>
<evidence type="ECO:0000313" key="2">
    <source>
        <dbReference type="EMBL" id="MFB9628531.1"/>
    </source>
</evidence>
<dbReference type="RefSeq" id="WP_344988517.1">
    <property type="nucleotide sequence ID" value="NZ_BAAAXV010000002.1"/>
</dbReference>
<dbReference type="EC" id="2.1.1.-" evidence="2"/>
<evidence type="ECO:0000313" key="3">
    <source>
        <dbReference type="Proteomes" id="UP001589532"/>
    </source>
</evidence>
<dbReference type="Proteomes" id="UP001589532">
    <property type="component" value="Unassembled WGS sequence"/>
</dbReference>
<gene>
    <name evidence="2" type="ORF">ACFFSA_36095</name>
</gene>
<dbReference type="InterPro" id="IPR013216">
    <property type="entry name" value="Methyltransf_11"/>
</dbReference>
<dbReference type="GO" id="GO:0032259">
    <property type="term" value="P:methylation"/>
    <property type="evidence" value="ECO:0007669"/>
    <property type="project" value="UniProtKB-KW"/>
</dbReference>
<dbReference type="Pfam" id="PF08241">
    <property type="entry name" value="Methyltransf_11"/>
    <property type="match status" value="1"/>
</dbReference>
<keyword evidence="3" id="KW-1185">Reference proteome</keyword>
<dbReference type="Gene3D" id="3.40.50.150">
    <property type="entry name" value="Vaccinia Virus protein VP39"/>
    <property type="match status" value="1"/>
</dbReference>
<reference evidence="2 3" key="1">
    <citation type="submission" date="2024-09" db="EMBL/GenBank/DDBJ databases">
        <authorList>
            <person name="Sun Q."/>
            <person name="Mori K."/>
        </authorList>
    </citation>
    <scope>NUCLEOTIDE SEQUENCE [LARGE SCALE GENOMIC DNA]</scope>
    <source>
        <strain evidence="2 3">JCM 3143</strain>
    </source>
</reference>
<keyword evidence="2" id="KW-0808">Transferase</keyword>
<organism evidence="2 3">
    <name type="scientific">Nonomuraea helvata</name>
    <dbReference type="NCBI Taxonomy" id="37484"/>
    <lineage>
        <taxon>Bacteria</taxon>
        <taxon>Bacillati</taxon>
        <taxon>Actinomycetota</taxon>
        <taxon>Actinomycetes</taxon>
        <taxon>Streptosporangiales</taxon>
        <taxon>Streptosporangiaceae</taxon>
        <taxon>Nonomuraea</taxon>
    </lineage>
</organism>
<feature type="domain" description="Methyltransferase type 11" evidence="1">
    <location>
        <begin position="56"/>
        <end position="151"/>
    </location>
</feature>
<name>A0ABV5SA19_9ACTN</name>
<proteinExistence type="predicted"/>
<accession>A0ABV5SA19</accession>